<dbReference type="Proteomes" id="UP001369736">
    <property type="component" value="Unassembled WGS sequence"/>
</dbReference>
<evidence type="ECO:0000256" key="1">
    <source>
        <dbReference type="SAM" id="Phobius"/>
    </source>
</evidence>
<protein>
    <submittedName>
        <fullName evidence="2">Uncharacterized protein</fullName>
    </submittedName>
</protein>
<organism evidence="2 3">
    <name type="scientific">Actinomycetospora flava</name>
    <dbReference type="NCBI Taxonomy" id="3129232"/>
    <lineage>
        <taxon>Bacteria</taxon>
        <taxon>Bacillati</taxon>
        <taxon>Actinomycetota</taxon>
        <taxon>Actinomycetes</taxon>
        <taxon>Pseudonocardiales</taxon>
        <taxon>Pseudonocardiaceae</taxon>
        <taxon>Actinomycetospora</taxon>
    </lineage>
</organism>
<keyword evidence="1" id="KW-1133">Transmembrane helix</keyword>
<keyword evidence="1" id="KW-0472">Membrane</keyword>
<feature type="transmembrane region" description="Helical" evidence="1">
    <location>
        <begin position="144"/>
        <end position="164"/>
    </location>
</feature>
<evidence type="ECO:0000313" key="2">
    <source>
        <dbReference type="EMBL" id="MEJ2865331.1"/>
    </source>
</evidence>
<proteinExistence type="predicted"/>
<dbReference type="RefSeq" id="WP_337706706.1">
    <property type="nucleotide sequence ID" value="NZ_JBBEGM010000017.1"/>
</dbReference>
<gene>
    <name evidence="2" type="ORF">WCD58_29510</name>
</gene>
<dbReference type="EMBL" id="JBBEGM010000017">
    <property type="protein sequence ID" value="MEJ2865331.1"/>
    <property type="molecule type" value="Genomic_DNA"/>
</dbReference>
<accession>A0ABU8MDR2</accession>
<keyword evidence="1" id="KW-0812">Transmembrane</keyword>
<name>A0ABU8MDR2_9PSEU</name>
<evidence type="ECO:0000313" key="3">
    <source>
        <dbReference type="Proteomes" id="UP001369736"/>
    </source>
</evidence>
<sequence>MFSSSVAQLAIVDLLHLYEKGLNETRDTAGKRGKLRGGVRTAKYLDRYLLSDGLDIDAIVAEATNYDIEGMLPYWLKGGMSFDLSWLDESEVDEELRSKTLAGELDESVRAAADRLGSVWSSTHQTIASSAQLKQSVASIRLSLANTILSLVAIFVAVISIVVACSSQSSAPQIAPPAPVLLSPTTISKP</sequence>
<keyword evidence="3" id="KW-1185">Reference proteome</keyword>
<reference evidence="2 3" key="1">
    <citation type="submission" date="2024-03" db="EMBL/GenBank/DDBJ databases">
        <title>Actinomycetospora sp. OC33-EN07, a novel actinomycete isolated from wild orchid (Aerides multiflora).</title>
        <authorList>
            <person name="Suriyachadkun C."/>
        </authorList>
    </citation>
    <scope>NUCLEOTIDE SEQUENCE [LARGE SCALE GENOMIC DNA]</scope>
    <source>
        <strain evidence="2 3">OC33-EN07</strain>
    </source>
</reference>
<comment type="caution">
    <text evidence="2">The sequence shown here is derived from an EMBL/GenBank/DDBJ whole genome shotgun (WGS) entry which is preliminary data.</text>
</comment>